<name>A0A1M4ZJ25_9FLAO</name>
<reference evidence="2" key="1">
    <citation type="submission" date="2016-11" db="EMBL/GenBank/DDBJ databases">
        <authorList>
            <person name="Varghese N."/>
            <person name="Submissions S."/>
        </authorList>
    </citation>
    <scope>NUCLEOTIDE SEQUENCE [LARGE SCALE GENOMIC DNA]</scope>
    <source>
        <strain evidence="2">YR203</strain>
    </source>
</reference>
<organism evidence="1 2">
    <name type="scientific">Chryseobacterium vrystaatense</name>
    <dbReference type="NCBI Taxonomy" id="307480"/>
    <lineage>
        <taxon>Bacteria</taxon>
        <taxon>Pseudomonadati</taxon>
        <taxon>Bacteroidota</taxon>
        <taxon>Flavobacteriia</taxon>
        <taxon>Flavobacteriales</taxon>
        <taxon>Weeksellaceae</taxon>
        <taxon>Chryseobacterium group</taxon>
        <taxon>Chryseobacterium</taxon>
    </lineage>
</organism>
<evidence type="ECO:0000313" key="1">
    <source>
        <dbReference type="EMBL" id="SHF17817.1"/>
    </source>
</evidence>
<protein>
    <submittedName>
        <fullName evidence="1">Uncharacterized protein</fullName>
    </submittedName>
</protein>
<dbReference type="EMBL" id="FQVE01000002">
    <property type="protein sequence ID" value="SHF17817.1"/>
    <property type="molecule type" value="Genomic_DNA"/>
</dbReference>
<dbReference type="RefSeq" id="WP_073172492.1">
    <property type="nucleotide sequence ID" value="NZ_FQVE01000002.1"/>
</dbReference>
<accession>A0A1M4ZJ25</accession>
<dbReference type="AlphaFoldDB" id="A0A1M4ZJ25"/>
<proteinExistence type="predicted"/>
<dbReference type="Proteomes" id="UP000184108">
    <property type="component" value="Unassembled WGS sequence"/>
</dbReference>
<gene>
    <name evidence="1" type="ORF">SAMN02787073_1607</name>
</gene>
<sequence length="117" mass="13509">MKSITVTLNGQEITISIEDQKMLKKMIDSNLADLDETIYQRLKVSSPAEVETELETMGDDQLLELARLIEKEKGPKPLNKRVRSELFKRAGIGYKQLSTYMSKKQREYLESIGLSWR</sequence>
<evidence type="ECO:0000313" key="2">
    <source>
        <dbReference type="Proteomes" id="UP000184108"/>
    </source>
</evidence>